<proteinExistence type="predicted"/>
<dbReference type="RefSeq" id="WP_286264168.1">
    <property type="nucleotide sequence ID" value="NZ_AP028056.1"/>
</dbReference>
<evidence type="ECO:0000313" key="2">
    <source>
        <dbReference type="Proteomes" id="UP001431656"/>
    </source>
</evidence>
<dbReference type="Proteomes" id="UP001431656">
    <property type="component" value="Chromosome"/>
</dbReference>
<protein>
    <submittedName>
        <fullName evidence="1">Uncharacterized protein</fullName>
    </submittedName>
</protein>
<name>A0AAN0K717_9ACTN</name>
<dbReference type="AlphaFoldDB" id="A0AAN0K717"/>
<evidence type="ECO:0000313" key="1">
    <source>
        <dbReference type="EMBL" id="BEH02493.1"/>
    </source>
</evidence>
<keyword evidence="2" id="KW-1185">Reference proteome</keyword>
<dbReference type="EMBL" id="AP028056">
    <property type="protein sequence ID" value="BEH02493.1"/>
    <property type="molecule type" value="Genomic_DNA"/>
</dbReference>
<gene>
    <name evidence="1" type="ORF">brsh051_17740</name>
</gene>
<dbReference type="KEGG" id="broo:brsh051_17740"/>
<reference evidence="1" key="1">
    <citation type="journal article" date="2024" name="Int. J. Syst. Evol. Microbiol.">
        <title>Brooklawnia propionicigenes sp. nov., a facultatively anaerobic, propionate-producing bacterium isolated from a methanogenic reactor treating waste from cattle farms.</title>
        <authorList>
            <person name="Akita Y."/>
            <person name="Ueki A."/>
            <person name="Tonouchi A."/>
            <person name="Sugawara Y."/>
            <person name="Honma S."/>
            <person name="Kaku N."/>
            <person name="Ueki K."/>
        </authorList>
    </citation>
    <scope>NUCLEOTIDE SEQUENCE</scope>
    <source>
        <strain evidence="1">SH051</strain>
    </source>
</reference>
<sequence length="270" mass="30031">MALTADDHVDIGTLIGFAVQPTARPGNKPEYRRVLSRYRSEVEFKDATDAVLHGLGTDVLSDSAHGLIIGVLPDSPFAFKYSDLPFTGKREHRLIAGLVLAAVAAFAFPTPAELDDDRVRRVNDLEFEQWLRETCEQFRQHDALGEPIPDDGLDEAWRYYVVMPPTMRGDRGRGSGRLTNGCTLYWVRACLGWLTEQGMAREDSASSTANSVTWTLTERFRTHVRDMAANTAYETLADQSRSVSRTLVYDAAISDPVREDSNTSAQEQSA</sequence>
<accession>A0AAN0K717</accession>
<organism evidence="1 2">
    <name type="scientific">Brooklawnia propionicigenes</name>
    <dbReference type="NCBI Taxonomy" id="3041175"/>
    <lineage>
        <taxon>Bacteria</taxon>
        <taxon>Bacillati</taxon>
        <taxon>Actinomycetota</taxon>
        <taxon>Actinomycetes</taxon>
        <taxon>Propionibacteriales</taxon>
        <taxon>Propionibacteriaceae</taxon>
        <taxon>Brooklawnia</taxon>
    </lineage>
</organism>